<dbReference type="AlphaFoldDB" id="A0AB74F0F0"/>
<dbReference type="Proteomes" id="UP000184012">
    <property type="component" value="Unassembled WGS sequence"/>
</dbReference>
<sequence length="148" mass="17780">MESKKMKEREPRIKVRFSVIGEEYSKEYLSEKLNLEPSRFRTKDDWPEAIRNWPVYNPDILDEYKPKTVWEISTEYEESNAVEFQLKKILQKLKGKEAIINQLRKELNLRIYFEVSIKIRGSYPEIYLNKESIEFLAKIDADIGFGFY</sequence>
<dbReference type="InterPro" id="IPR025459">
    <property type="entry name" value="DUF4279"/>
</dbReference>
<proteinExistence type="predicted"/>
<name>A0AB74F0F0_9FIRM</name>
<evidence type="ECO:0008006" key="3">
    <source>
        <dbReference type="Google" id="ProtNLM"/>
    </source>
</evidence>
<evidence type="ECO:0000313" key="1">
    <source>
        <dbReference type="EMBL" id="SHL64894.1"/>
    </source>
</evidence>
<reference evidence="1 2" key="1">
    <citation type="submission" date="2016-11" db="EMBL/GenBank/DDBJ databases">
        <authorList>
            <person name="Varghese N."/>
            <person name="Submissions S."/>
        </authorList>
    </citation>
    <scope>NUCLEOTIDE SEQUENCE [LARGE SCALE GENOMIC DNA]</scope>
    <source>
        <strain evidence="1 2">FD</strain>
    </source>
</reference>
<evidence type="ECO:0000313" key="2">
    <source>
        <dbReference type="Proteomes" id="UP000184012"/>
    </source>
</evidence>
<dbReference type="Pfam" id="PF14106">
    <property type="entry name" value="DUF4279"/>
    <property type="match status" value="1"/>
</dbReference>
<organism evidence="1 2">
    <name type="scientific">Eubacterium callanderi</name>
    <dbReference type="NCBI Taxonomy" id="53442"/>
    <lineage>
        <taxon>Bacteria</taxon>
        <taxon>Bacillati</taxon>
        <taxon>Bacillota</taxon>
        <taxon>Clostridia</taxon>
        <taxon>Eubacteriales</taxon>
        <taxon>Eubacteriaceae</taxon>
        <taxon>Eubacterium</taxon>
    </lineage>
</organism>
<comment type="caution">
    <text evidence="1">The sequence shown here is derived from an EMBL/GenBank/DDBJ whole genome shotgun (WGS) entry which is preliminary data.</text>
</comment>
<accession>A0AB74F0F0</accession>
<dbReference type="EMBL" id="FRBP01000006">
    <property type="protein sequence ID" value="SHL64894.1"/>
    <property type="molecule type" value="Genomic_DNA"/>
</dbReference>
<protein>
    <recommendedName>
        <fullName evidence="3">DUF4279 domain-containing protein</fullName>
    </recommendedName>
</protein>
<gene>
    <name evidence="1" type="ORF">SAMN04515649_106309</name>
</gene>